<keyword evidence="2" id="KW-1185">Reference proteome</keyword>
<gene>
    <name evidence="1" type="ORF">CCAM_LOCUS33789</name>
</gene>
<evidence type="ECO:0000313" key="1">
    <source>
        <dbReference type="EMBL" id="VFQ92013.1"/>
    </source>
</evidence>
<dbReference type="AlphaFoldDB" id="A0A484MSU2"/>
<sequence>MVRGNSNARTIQPLPPYRLAGLSETLKQWVVSPSRPSIWMLHDDEERAVQMSETFRQVMRPMFRKIFWIGFEENSSHGSLLLDTEVNTWGSFVASDGRRGDKTVDVIEGMKCDIRSLRDIVDLVVASEPPPAHPHQPANHINIVKNFLKMCNAALKEEGFEKLRMYVYFITKNVIIYDMTEELVFLDKMWHVYKANQTDFKSDIKLKKLNGYITLENVEKDSPFYPLLFDAIGDFQPYYTFGHSALHFYFNCKRHVQESSNYWPMTASDIHQEMLRLIPCFVAELFDEIARVYGFSNRVNPLDRNIITIFEAHPYILWPTTLIHLRELAY</sequence>
<organism evidence="1 2">
    <name type="scientific">Cuscuta campestris</name>
    <dbReference type="NCBI Taxonomy" id="132261"/>
    <lineage>
        <taxon>Eukaryota</taxon>
        <taxon>Viridiplantae</taxon>
        <taxon>Streptophyta</taxon>
        <taxon>Embryophyta</taxon>
        <taxon>Tracheophyta</taxon>
        <taxon>Spermatophyta</taxon>
        <taxon>Magnoliopsida</taxon>
        <taxon>eudicotyledons</taxon>
        <taxon>Gunneridae</taxon>
        <taxon>Pentapetalae</taxon>
        <taxon>asterids</taxon>
        <taxon>lamiids</taxon>
        <taxon>Solanales</taxon>
        <taxon>Convolvulaceae</taxon>
        <taxon>Cuscuteae</taxon>
        <taxon>Cuscuta</taxon>
        <taxon>Cuscuta subgen. Grammica</taxon>
        <taxon>Cuscuta sect. Cleistogrammica</taxon>
    </lineage>
</organism>
<name>A0A484MSU2_9ASTE</name>
<proteinExistence type="predicted"/>
<reference evidence="1 2" key="1">
    <citation type="submission" date="2018-04" db="EMBL/GenBank/DDBJ databases">
        <authorList>
            <person name="Vogel A."/>
        </authorList>
    </citation>
    <scope>NUCLEOTIDE SEQUENCE [LARGE SCALE GENOMIC DNA]</scope>
</reference>
<accession>A0A484MSU2</accession>
<evidence type="ECO:0000313" key="2">
    <source>
        <dbReference type="Proteomes" id="UP000595140"/>
    </source>
</evidence>
<protein>
    <submittedName>
        <fullName evidence="1">Uncharacterized protein</fullName>
    </submittedName>
</protein>
<dbReference type="EMBL" id="OOIL02004480">
    <property type="protein sequence ID" value="VFQ92013.1"/>
    <property type="molecule type" value="Genomic_DNA"/>
</dbReference>
<dbReference type="Proteomes" id="UP000595140">
    <property type="component" value="Unassembled WGS sequence"/>
</dbReference>